<dbReference type="Gene3D" id="3.10.129.10">
    <property type="entry name" value="Hotdog Thioesterase"/>
    <property type="match status" value="1"/>
</dbReference>
<dbReference type="EMBL" id="LR778301">
    <property type="protein sequence ID" value="CAB1369440.1"/>
    <property type="molecule type" value="Genomic_DNA"/>
</dbReference>
<dbReference type="Gene3D" id="3.40.718.10">
    <property type="entry name" value="Isopropylmalate Dehydrogenase"/>
    <property type="match status" value="1"/>
</dbReference>
<dbReference type="KEGG" id="doe:DENOEST_2275"/>
<dbReference type="InterPro" id="IPR050500">
    <property type="entry name" value="Phos_Acetyltrans/Butyryltrans"/>
</dbReference>
<keyword evidence="1" id="KW-0808">Transferase</keyword>
<dbReference type="NCBIfam" id="NF008852">
    <property type="entry name" value="PRK11890.1"/>
    <property type="match status" value="1"/>
</dbReference>
<sequence length="469" mass="50658">MLDPTDYIENKTYDEIQVGDSASLSRVLTPEDIQMFAVMSGDISPTHLDANYARSFAFREVIAHGMWPGILITTLLGTEFPGPGVIFVDQSIHFSRPVRVGDTVTVTVTCQRKFDHNHHMIFDCLCVNQDGAQVIHGTAEVRAPTEKVRRPKMDLPQLRLSETKQTRYEHLLTITEGLSAIPMAVVHPCDKESLAGALMARDEWLVAPILVGPEDKIRSLAEQHGLDLTGCEIVDVPHSHAAAEVAVKLARDGKVEALMKGSLHTDELMSAVVAKDIGLRTARRISHVFLMDVPTYPRPLMITDAAVNVQPNLEDKVDICQNAIDLAHMLKIAVPKVAILAAVETVNPRMQATLDAAALCKMADRGQIKGALLDGPLAFDNAISLVAAKTKGIQSLVAGQADILLVPDIESGNMLAKQLEYLADALSAGIVLGTRVPIVLTSRADSARTRTASTAIAVVIAHAKRAARG</sequence>
<organism evidence="5 6">
    <name type="scientific">Denitratisoma oestradiolicum</name>
    <dbReference type="NCBI Taxonomy" id="311182"/>
    <lineage>
        <taxon>Bacteria</taxon>
        <taxon>Pseudomonadati</taxon>
        <taxon>Pseudomonadota</taxon>
        <taxon>Betaproteobacteria</taxon>
        <taxon>Nitrosomonadales</taxon>
        <taxon>Sterolibacteriaceae</taxon>
        <taxon>Denitratisoma</taxon>
    </lineage>
</organism>
<dbReference type="NCBIfam" id="NF006045">
    <property type="entry name" value="PRK08190.1"/>
    <property type="match status" value="1"/>
</dbReference>
<evidence type="ECO:0000259" key="3">
    <source>
        <dbReference type="Pfam" id="PF01515"/>
    </source>
</evidence>
<gene>
    <name evidence="5" type="ORF">DENOEST_2275</name>
</gene>
<evidence type="ECO:0000313" key="5">
    <source>
        <dbReference type="EMBL" id="CAB1369440.1"/>
    </source>
</evidence>
<dbReference type="Pfam" id="PF01575">
    <property type="entry name" value="MaoC_dehydratas"/>
    <property type="match status" value="1"/>
</dbReference>
<feature type="domain" description="Phosphate acetyl/butaryl transferase" evidence="3">
    <location>
        <begin position="243"/>
        <end position="458"/>
    </location>
</feature>
<keyword evidence="6" id="KW-1185">Reference proteome</keyword>
<proteinExistence type="predicted"/>
<dbReference type="RefSeq" id="WP_145772245.1">
    <property type="nucleotide sequence ID" value="NZ_LR778301.1"/>
</dbReference>
<dbReference type="GO" id="GO:0016746">
    <property type="term" value="F:acyltransferase activity"/>
    <property type="evidence" value="ECO:0007669"/>
    <property type="project" value="UniProtKB-KW"/>
</dbReference>
<keyword evidence="2" id="KW-0012">Acyltransferase</keyword>
<dbReference type="CDD" id="cd03449">
    <property type="entry name" value="R_hydratase"/>
    <property type="match status" value="1"/>
</dbReference>
<dbReference type="OrthoDB" id="9774179at2"/>
<dbReference type="InterPro" id="IPR002539">
    <property type="entry name" value="MaoC-like_dom"/>
</dbReference>
<evidence type="ECO:0000259" key="4">
    <source>
        <dbReference type="Pfam" id="PF01575"/>
    </source>
</evidence>
<dbReference type="SUPFAM" id="SSF54637">
    <property type="entry name" value="Thioesterase/thiol ester dehydrase-isomerase"/>
    <property type="match status" value="1"/>
</dbReference>
<dbReference type="Pfam" id="PF01515">
    <property type="entry name" value="PTA_PTB"/>
    <property type="match status" value="1"/>
</dbReference>
<dbReference type="PANTHER" id="PTHR43356">
    <property type="entry name" value="PHOSPHATE ACETYLTRANSFERASE"/>
    <property type="match status" value="1"/>
</dbReference>
<accession>A0A6S6XTW0</accession>
<protein>
    <submittedName>
        <fullName evidence="5">Enoyl-CoA hydratase</fullName>
    </submittedName>
</protein>
<dbReference type="Proteomes" id="UP000515733">
    <property type="component" value="Chromosome"/>
</dbReference>
<feature type="domain" description="MaoC-like" evidence="4">
    <location>
        <begin position="24"/>
        <end position="116"/>
    </location>
</feature>
<evidence type="ECO:0000256" key="2">
    <source>
        <dbReference type="ARBA" id="ARBA00023315"/>
    </source>
</evidence>
<dbReference type="InterPro" id="IPR002505">
    <property type="entry name" value="PTA_PTB"/>
</dbReference>
<dbReference type="AlphaFoldDB" id="A0A6S6XTW0"/>
<evidence type="ECO:0000313" key="6">
    <source>
        <dbReference type="Proteomes" id="UP000515733"/>
    </source>
</evidence>
<dbReference type="SUPFAM" id="SSF53659">
    <property type="entry name" value="Isocitrate/Isopropylmalate dehydrogenase-like"/>
    <property type="match status" value="1"/>
</dbReference>
<dbReference type="PANTHER" id="PTHR43356:SF2">
    <property type="entry name" value="PHOSPHATE ACETYLTRANSFERASE"/>
    <property type="match status" value="1"/>
</dbReference>
<name>A0A6S6XTW0_9PROT</name>
<dbReference type="InterPro" id="IPR029069">
    <property type="entry name" value="HotDog_dom_sf"/>
</dbReference>
<reference evidence="5 6" key="1">
    <citation type="submission" date="2020-03" db="EMBL/GenBank/DDBJ databases">
        <authorList>
            <consortium name="Genoscope - CEA"/>
            <person name="William W."/>
        </authorList>
    </citation>
    <scope>NUCLEOTIDE SEQUENCE [LARGE SCALE GENOMIC DNA]</scope>
    <source>
        <strain evidence="6">DSM 16959</strain>
    </source>
</reference>
<evidence type="ECO:0000256" key="1">
    <source>
        <dbReference type="ARBA" id="ARBA00022679"/>
    </source>
</evidence>